<sequence length="317" mass="34984">MTTRGGHKMAITTTIGKSHVVTGKLGLGTNKVGGHNLFPNLHDEDGLAVVKTALDHGIEMLDTAYMYGLGQSETLIGQAIQGYDRAKIILATKAAQDPHQDLKPNNDPKFLTQAIDDALLRLKTDYLDIFYIHFPDDKTDKAEAVNAVANARKAGKVRAIGVSNFSLDQIKEANQDDQVDVVEDHYSLVHRDAETTLFPYLKEHQISFVPYFPLASGLLTGKYGPDDADKFKKRFSADEFKEILAALREVDGIADAHQATIAQIMLAWYMKNPDIAVVIPGARLPEQAASNAKALDVDLRDAEYESINELFKNFKTK</sequence>
<evidence type="ECO:0000256" key="1">
    <source>
        <dbReference type="ARBA" id="ARBA00023002"/>
    </source>
</evidence>
<dbReference type="Proteomes" id="UP000004525">
    <property type="component" value="Unassembled WGS sequence"/>
</dbReference>
<dbReference type="GO" id="GO:0005829">
    <property type="term" value="C:cytosol"/>
    <property type="evidence" value="ECO:0007669"/>
    <property type="project" value="TreeGrafter"/>
</dbReference>
<evidence type="ECO:0000259" key="2">
    <source>
        <dbReference type="Pfam" id="PF00248"/>
    </source>
</evidence>
<proteinExistence type="predicted"/>
<dbReference type="InterPro" id="IPR018170">
    <property type="entry name" value="Aldo/ket_reductase_CS"/>
</dbReference>
<dbReference type="InterPro" id="IPR050523">
    <property type="entry name" value="AKR_Detox_Biosynth"/>
</dbReference>
<dbReference type="PRINTS" id="PR00069">
    <property type="entry name" value="ALDKETRDTASE"/>
</dbReference>
<dbReference type="GO" id="GO:0016491">
    <property type="term" value="F:oxidoreductase activity"/>
    <property type="evidence" value="ECO:0007669"/>
    <property type="project" value="UniProtKB-KW"/>
</dbReference>
<dbReference type="InterPro" id="IPR020471">
    <property type="entry name" value="AKR"/>
</dbReference>
<dbReference type="HOGENOM" id="CLU_023205_2_3_9"/>
<dbReference type="Pfam" id="PF00248">
    <property type="entry name" value="Aldo_ket_red"/>
    <property type="match status" value="1"/>
</dbReference>
<keyword evidence="1" id="KW-0560">Oxidoreductase</keyword>
<dbReference type="PANTHER" id="PTHR43364:SF4">
    <property type="entry name" value="NAD(P)-LINKED OXIDOREDUCTASE SUPERFAMILY PROTEIN"/>
    <property type="match status" value="1"/>
</dbReference>
<dbReference type="PANTHER" id="PTHR43364">
    <property type="entry name" value="NADH-SPECIFIC METHYLGLYOXAL REDUCTASE-RELATED"/>
    <property type="match status" value="1"/>
</dbReference>
<evidence type="ECO:0000313" key="3">
    <source>
        <dbReference type="EMBL" id="EEN81368.1"/>
    </source>
</evidence>
<dbReference type="AlphaFoldDB" id="C2JUA4"/>
<dbReference type="InterPro" id="IPR036812">
    <property type="entry name" value="NAD(P)_OxRdtase_dom_sf"/>
</dbReference>
<comment type="caution">
    <text evidence="3">The sequence shown here is derived from an EMBL/GenBank/DDBJ whole genome shotgun (WGS) entry which is preliminary data.</text>
</comment>
<keyword evidence="4" id="KW-1185">Reference proteome</keyword>
<dbReference type="InterPro" id="IPR023210">
    <property type="entry name" value="NADP_OxRdtase_dom"/>
</dbReference>
<dbReference type="SUPFAM" id="SSF51430">
    <property type="entry name" value="NAD(P)-linked oxidoreductase"/>
    <property type="match status" value="1"/>
</dbReference>
<dbReference type="EMBL" id="ACIZ01000021">
    <property type="protein sequence ID" value="EEN81368.1"/>
    <property type="molecule type" value="Genomic_DNA"/>
</dbReference>
<dbReference type="Gene3D" id="3.20.20.100">
    <property type="entry name" value="NADP-dependent oxidoreductase domain"/>
    <property type="match status" value="1"/>
</dbReference>
<evidence type="ECO:0000313" key="4">
    <source>
        <dbReference type="Proteomes" id="UP000004525"/>
    </source>
</evidence>
<organism evidence="3 4">
    <name type="scientific">Lacticaseibacillus rhamnosus (strain LMS2-1)</name>
    <dbReference type="NCBI Taxonomy" id="525361"/>
    <lineage>
        <taxon>Bacteria</taxon>
        <taxon>Bacillati</taxon>
        <taxon>Bacillota</taxon>
        <taxon>Bacilli</taxon>
        <taxon>Lactobacillales</taxon>
        <taxon>Lactobacillaceae</taxon>
        <taxon>Lacticaseibacillus</taxon>
    </lineage>
</organism>
<reference evidence="3" key="1">
    <citation type="submission" date="2009-01" db="EMBL/GenBank/DDBJ databases">
        <authorList>
            <person name="Qin X."/>
            <person name="Bachman B."/>
            <person name="Battles P."/>
            <person name="Bell A."/>
            <person name="Bess C."/>
            <person name="Bickham C."/>
            <person name="Chaboub L."/>
            <person name="Chen D."/>
            <person name="Coyle M."/>
            <person name="Deiros D.R."/>
            <person name="Dinh H."/>
            <person name="Forbes L."/>
            <person name="Fowler G."/>
            <person name="Francisco L."/>
            <person name="Fu Q."/>
            <person name="Gubbala S."/>
            <person name="Hale W."/>
            <person name="Han Y."/>
            <person name="Hemphill L."/>
            <person name="Highlander S.K."/>
            <person name="Hirani K."/>
            <person name="Hogues M."/>
            <person name="Jackson L."/>
            <person name="Jakkamsetti A."/>
            <person name="Javaid M."/>
            <person name="Jiang H."/>
            <person name="Korchina V."/>
            <person name="Kovar C."/>
            <person name="Lara F."/>
            <person name="Lee S."/>
            <person name="Mata R."/>
            <person name="Mathew T."/>
            <person name="Moen C."/>
            <person name="Morales K."/>
            <person name="Munidasa M."/>
            <person name="Nazareth L."/>
            <person name="Ngo R."/>
            <person name="Nguyen L."/>
            <person name="Okwuonu G."/>
            <person name="Ongeri F."/>
            <person name="Patil S."/>
            <person name="Petrosino J."/>
            <person name="Pham C."/>
            <person name="Pham P."/>
            <person name="Pu L.-L."/>
            <person name="Puazo M."/>
            <person name="Raj R."/>
            <person name="Reid J."/>
            <person name="Rouhana J."/>
            <person name="Saada N."/>
            <person name="Shang Y."/>
            <person name="Simmons D."/>
            <person name="Thornton R."/>
            <person name="Warren J."/>
            <person name="Weissenberger G."/>
            <person name="Zhang J."/>
            <person name="Zhang L."/>
            <person name="Zhou C."/>
            <person name="Zhu D."/>
            <person name="Muzny D."/>
            <person name="Worley K."/>
            <person name="Gibbs R."/>
        </authorList>
    </citation>
    <scope>NUCLEOTIDE SEQUENCE [LARGE SCALE GENOMIC DNA]</scope>
    <source>
        <strain evidence="3">LMS2-1</strain>
    </source>
</reference>
<protein>
    <submittedName>
        <fullName evidence="3">Oxidoreductase, aldo/keto reductase family protein</fullName>
    </submittedName>
</protein>
<dbReference type="PROSITE" id="PS00062">
    <property type="entry name" value="ALDOKETO_REDUCTASE_2"/>
    <property type="match status" value="1"/>
</dbReference>
<accession>C2JUA4</accession>
<name>C2JUA4_LACRM</name>
<dbReference type="PROSITE" id="PS50890">
    <property type="entry name" value="PUA"/>
    <property type="match status" value="1"/>
</dbReference>
<gene>
    <name evidence="3" type="ORF">HMPREF0539_0488</name>
</gene>
<feature type="domain" description="NADP-dependent oxidoreductase" evidence="2">
    <location>
        <begin position="24"/>
        <end position="310"/>
    </location>
</feature>